<protein>
    <submittedName>
        <fullName evidence="1">Uncharacterized protein</fullName>
    </submittedName>
</protein>
<dbReference type="Proteomes" id="UP000264353">
    <property type="component" value="Chromosome A5"/>
</dbReference>
<dbReference type="EMBL" id="CM010632">
    <property type="protein sequence ID" value="RID63202.1"/>
    <property type="molecule type" value="Genomic_DNA"/>
</dbReference>
<accession>A0A397ZC20</accession>
<evidence type="ECO:0000313" key="1">
    <source>
        <dbReference type="EMBL" id="RID63202.1"/>
    </source>
</evidence>
<proteinExistence type="predicted"/>
<name>A0A397ZC20_BRACM</name>
<sequence>MGDEAGPDIHESSQGENVLKFMLSEMLADHLEDESAFQTRTKKIIEQFFSQSSDPMTSVFHTMKVLKNLSGVRMWSPLYISSIAHIQADVTRREAFLAFPDPENKVCYLAFKTGKKRDE</sequence>
<gene>
    <name evidence="1" type="ORF">BRARA_E02224</name>
</gene>
<reference evidence="1 2" key="1">
    <citation type="submission" date="2018-06" db="EMBL/GenBank/DDBJ databases">
        <title>WGS assembly of Brassica rapa FPsc.</title>
        <authorList>
            <person name="Bowman J."/>
            <person name="Kohchi T."/>
            <person name="Yamato K."/>
            <person name="Jenkins J."/>
            <person name="Shu S."/>
            <person name="Ishizaki K."/>
            <person name="Yamaoka S."/>
            <person name="Nishihama R."/>
            <person name="Nakamura Y."/>
            <person name="Berger F."/>
            <person name="Adam C."/>
            <person name="Aki S."/>
            <person name="Althoff F."/>
            <person name="Araki T."/>
            <person name="Arteaga-Vazquez M."/>
            <person name="Balasubrmanian S."/>
            <person name="Bauer D."/>
            <person name="Boehm C."/>
            <person name="Briginshaw L."/>
            <person name="Caballero-Perez J."/>
            <person name="Catarino B."/>
            <person name="Chen F."/>
            <person name="Chiyoda S."/>
            <person name="Chovatia M."/>
            <person name="Davies K."/>
            <person name="Delmans M."/>
            <person name="Demura T."/>
            <person name="Dierschke T."/>
            <person name="Dolan L."/>
            <person name="Dorantes-Acosta A."/>
            <person name="Eklund D."/>
            <person name="Florent S."/>
            <person name="Flores-Sandoval E."/>
            <person name="Fujiyama A."/>
            <person name="Fukuzawa H."/>
            <person name="Galik B."/>
            <person name="Grimanelli D."/>
            <person name="Grimwood J."/>
            <person name="Grossniklaus U."/>
            <person name="Hamada T."/>
            <person name="Haseloff J."/>
            <person name="Hetherington A."/>
            <person name="Higo A."/>
            <person name="Hirakawa Y."/>
            <person name="Hundley H."/>
            <person name="Ikeda Y."/>
            <person name="Inoue K."/>
            <person name="Inoue S."/>
            <person name="Ishida S."/>
            <person name="Jia Q."/>
            <person name="Kakita M."/>
            <person name="Kanazawa T."/>
            <person name="Kawai Y."/>
            <person name="Kawashima T."/>
            <person name="Kennedy M."/>
            <person name="Kinose K."/>
            <person name="Kinoshita T."/>
            <person name="Kohara Y."/>
            <person name="Koide E."/>
            <person name="Komatsu K."/>
            <person name="Kopischke S."/>
            <person name="Kubo M."/>
            <person name="Kyozuka J."/>
            <person name="Lagercrantz U."/>
            <person name="Lin S."/>
            <person name="Lindquist E."/>
            <person name="Lipzen A."/>
            <person name="Lu C."/>
            <person name="Luna E."/>
            <person name="Martienssen R."/>
            <person name="Minamino N."/>
            <person name="Mizutani M."/>
            <person name="Mizutani M."/>
            <person name="Mochizuki N."/>
            <person name="Monte I."/>
            <person name="Mosher R."/>
            <person name="Nagasaki H."/>
            <person name="Nakagami H."/>
            <person name="Naramoto S."/>
            <person name="Nishitani K."/>
            <person name="Ohtani M."/>
            <person name="Okamoto T."/>
            <person name="Okumura M."/>
            <person name="Phillips J."/>
            <person name="Pollak B."/>
            <person name="Reinders A."/>
            <person name="Roevekamp M."/>
            <person name="Sano R."/>
            <person name="Sawa S."/>
            <person name="Schmid M."/>
            <person name="Shirakawa M."/>
            <person name="Solano R."/>
            <person name="Spunde A."/>
            <person name="Suetsugu N."/>
            <person name="Sugano S."/>
            <person name="Sugiyama A."/>
            <person name="Sun R."/>
            <person name="Suzuki Y."/>
            <person name="Takenaka M."/>
            <person name="Takezawa D."/>
            <person name="Tomogane H."/>
            <person name="Tsuzuki M."/>
            <person name="Ueda T."/>
            <person name="Umeda M."/>
            <person name="Ward J."/>
            <person name="Watanabe Y."/>
            <person name="Yazaki K."/>
            <person name="Yokoyama R."/>
            <person name="Yoshitake Y."/>
            <person name="Yotsui I."/>
            <person name="Zachgo S."/>
            <person name="Schmutz J."/>
        </authorList>
    </citation>
    <scope>NUCLEOTIDE SEQUENCE [LARGE SCALE GENOMIC DNA]</scope>
    <source>
        <strain evidence="2">cv. B-3</strain>
    </source>
</reference>
<organism evidence="1 2">
    <name type="scientific">Brassica campestris</name>
    <name type="common">Field mustard</name>
    <dbReference type="NCBI Taxonomy" id="3711"/>
    <lineage>
        <taxon>Eukaryota</taxon>
        <taxon>Viridiplantae</taxon>
        <taxon>Streptophyta</taxon>
        <taxon>Embryophyta</taxon>
        <taxon>Tracheophyta</taxon>
        <taxon>Spermatophyta</taxon>
        <taxon>Magnoliopsida</taxon>
        <taxon>eudicotyledons</taxon>
        <taxon>Gunneridae</taxon>
        <taxon>Pentapetalae</taxon>
        <taxon>rosids</taxon>
        <taxon>malvids</taxon>
        <taxon>Brassicales</taxon>
        <taxon>Brassicaceae</taxon>
        <taxon>Brassiceae</taxon>
        <taxon>Brassica</taxon>
    </lineage>
</organism>
<dbReference type="AlphaFoldDB" id="A0A397ZC20"/>
<evidence type="ECO:0000313" key="2">
    <source>
        <dbReference type="Proteomes" id="UP000264353"/>
    </source>
</evidence>